<comment type="caution">
    <text evidence="1">The sequence shown here is derived from an EMBL/GenBank/DDBJ whole genome shotgun (WGS) entry which is preliminary data.</text>
</comment>
<accession>A0A3M7QEC4</accession>
<gene>
    <name evidence="1" type="ORF">BpHYR1_008999</name>
</gene>
<reference evidence="1 2" key="1">
    <citation type="journal article" date="2018" name="Sci. Rep.">
        <title>Genomic signatures of local adaptation to the degree of environmental predictability in rotifers.</title>
        <authorList>
            <person name="Franch-Gras L."/>
            <person name="Hahn C."/>
            <person name="Garcia-Roger E.M."/>
            <person name="Carmona M.J."/>
            <person name="Serra M."/>
            <person name="Gomez A."/>
        </authorList>
    </citation>
    <scope>NUCLEOTIDE SEQUENCE [LARGE SCALE GENOMIC DNA]</scope>
    <source>
        <strain evidence="1">HYR1</strain>
    </source>
</reference>
<dbReference type="AlphaFoldDB" id="A0A3M7QEC4"/>
<sequence length="207" mass="24647">MLMCSHIFQFWETFKLSTSTIGELLAIDFIIGVTNFLAREALSLRNKLTNLNLFCRDIRERQLENQKCLHLILDFPWVWNPIWISVFEWSTLTEHCCILVTLRRALNSNLFLKHEISNFNLKVINEKLIIRKNSGFLFERICLLVVNHAFCKNFTIRARKKIKNKQTLVFLMSFLYVQIKLQGSTLRAIQNNLNRYDDWLCVWREGM</sequence>
<evidence type="ECO:0000313" key="1">
    <source>
        <dbReference type="EMBL" id="RNA09308.1"/>
    </source>
</evidence>
<proteinExistence type="predicted"/>
<keyword evidence="2" id="KW-1185">Reference proteome</keyword>
<dbReference type="EMBL" id="REGN01006482">
    <property type="protein sequence ID" value="RNA09308.1"/>
    <property type="molecule type" value="Genomic_DNA"/>
</dbReference>
<dbReference type="Proteomes" id="UP000276133">
    <property type="component" value="Unassembled WGS sequence"/>
</dbReference>
<protein>
    <submittedName>
        <fullName evidence="1">Uncharacterized protein</fullName>
    </submittedName>
</protein>
<name>A0A3M7QEC4_BRAPC</name>
<organism evidence="1 2">
    <name type="scientific">Brachionus plicatilis</name>
    <name type="common">Marine rotifer</name>
    <name type="synonym">Brachionus muelleri</name>
    <dbReference type="NCBI Taxonomy" id="10195"/>
    <lineage>
        <taxon>Eukaryota</taxon>
        <taxon>Metazoa</taxon>
        <taxon>Spiralia</taxon>
        <taxon>Gnathifera</taxon>
        <taxon>Rotifera</taxon>
        <taxon>Eurotatoria</taxon>
        <taxon>Monogononta</taxon>
        <taxon>Pseudotrocha</taxon>
        <taxon>Ploima</taxon>
        <taxon>Brachionidae</taxon>
        <taxon>Brachionus</taxon>
    </lineage>
</organism>
<evidence type="ECO:0000313" key="2">
    <source>
        <dbReference type="Proteomes" id="UP000276133"/>
    </source>
</evidence>